<organism evidence="2 3">
    <name type="scientific">Micavibrio aeruginosavorus</name>
    <dbReference type="NCBI Taxonomy" id="349221"/>
    <lineage>
        <taxon>Bacteria</taxon>
        <taxon>Pseudomonadati</taxon>
        <taxon>Bdellovibrionota</taxon>
        <taxon>Bdellovibrionia</taxon>
        <taxon>Bdellovibrionales</taxon>
        <taxon>Pseudobdellovibrionaceae</taxon>
        <taxon>Micavibrio</taxon>
    </lineage>
</organism>
<feature type="non-terminal residue" evidence="2">
    <location>
        <position position="1"/>
    </location>
</feature>
<gene>
    <name evidence="2" type="ORF">DI586_07685</name>
</gene>
<comment type="caution">
    <text evidence="2">The sequence shown here is derived from an EMBL/GenBank/DDBJ whole genome shotgun (WGS) entry which is preliminary data.</text>
</comment>
<dbReference type="EMBL" id="QFOT01000084">
    <property type="protein sequence ID" value="PZP55166.1"/>
    <property type="molecule type" value="Genomic_DNA"/>
</dbReference>
<proteinExistence type="predicted"/>
<accession>A0A2W5HAQ5</accession>
<dbReference type="Proteomes" id="UP000249739">
    <property type="component" value="Unassembled WGS sequence"/>
</dbReference>
<evidence type="ECO:0000313" key="3">
    <source>
        <dbReference type="Proteomes" id="UP000249739"/>
    </source>
</evidence>
<feature type="region of interest" description="Disordered" evidence="1">
    <location>
        <begin position="62"/>
        <end position="96"/>
    </location>
</feature>
<evidence type="ECO:0000313" key="2">
    <source>
        <dbReference type="EMBL" id="PZP55166.1"/>
    </source>
</evidence>
<reference evidence="2 3" key="1">
    <citation type="submission" date="2017-08" db="EMBL/GenBank/DDBJ databases">
        <title>Infants hospitalized years apart are colonized by the same room-sourced microbial strains.</title>
        <authorList>
            <person name="Brooks B."/>
            <person name="Olm M.R."/>
            <person name="Firek B.A."/>
            <person name="Baker R."/>
            <person name="Thomas B.C."/>
            <person name="Morowitz M.J."/>
            <person name="Banfield J.F."/>
        </authorList>
    </citation>
    <scope>NUCLEOTIDE SEQUENCE [LARGE SCALE GENOMIC DNA]</scope>
    <source>
        <strain evidence="2">S2_006_000_R2_64</strain>
    </source>
</reference>
<dbReference type="AlphaFoldDB" id="A0A2W5HAQ5"/>
<evidence type="ECO:0000256" key="1">
    <source>
        <dbReference type="SAM" id="MobiDB-lite"/>
    </source>
</evidence>
<sequence>RKHGMRSRQTMAFRKLLSLQSKLLKEYKIRDRIERLRRRMVMDMLRKGMTLEKYKILYERNGSPGLNQSENACFPRENGGLDSGAPPDPCFRGENG</sequence>
<name>A0A2W5HAQ5_9BACT</name>
<protein>
    <submittedName>
        <fullName evidence="2">Uncharacterized protein</fullName>
    </submittedName>
</protein>